<gene>
    <name evidence="2" type="ORF">BJ875DRAFT_525323</name>
</gene>
<comment type="caution">
    <text evidence="2">The sequence shown here is derived from an EMBL/GenBank/DDBJ whole genome shotgun (WGS) entry which is preliminary data.</text>
</comment>
<proteinExistence type="predicted"/>
<feature type="compositionally biased region" description="Basic and acidic residues" evidence="1">
    <location>
        <begin position="37"/>
        <end position="47"/>
    </location>
</feature>
<organism evidence="2 3">
    <name type="scientific">Amylocarpus encephaloides</name>
    <dbReference type="NCBI Taxonomy" id="45428"/>
    <lineage>
        <taxon>Eukaryota</taxon>
        <taxon>Fungi</taxon>
        <taxon>Dikarya</taxon>
        <taxon>Ascomycota</taxon>
        <taxon>Pezizomycotina</taxon>
        <taxon>Leotiomycetes</taxon>
        <taxon>Helotiales</taxon>
        <taxon>Helotiales incertae sedis</taxon>
        <taxon>Amylocarpus</taxon>
    </lineage>
</organism>
<dbReference type="Proteomes" id="UP000824998">
    <property type="component" value="Unassembled WGS sequence"/>
</dbReference>
<evidence type="ECO:0000313" key="2">
    <source>
        <dbReference type="EMBL" id="KAG9236520.1"/>
    </source>
</evidence>
<evidence type="ECO:0000256" key="1">
    <source>
        <dbReference type="SAM" id="MobiDB-lite"/>
    </source>
</evidence>
<feature type="compositionally biased region" description="Pro residues" evidence="1">
    <location>
        <begin position="97"/>
        <end position="106"/>
    </location>
</feature>
<accession>A0A9P8C7N3</accession>
<keyword evidence="3" id="KW-1185">Reference proteome</keyword>
<feature type="region of interest" description="Disordered" evidence="1">
    <location>
        <begin position="342"/>
        <end position="363"/>
    </location>
</feature>
<feature type="region of interest" description="Disordered" evidence="1">
    <location>
        <begin position="22"/>
        <end position="113"/>
    </location>
</feature>
<feature type="region of interest" description="Disordered" evidence="1">
    <location>
        <begin position="155"/>
        <end position="192"/>
    </location>
</feature>
<protein>
    <submittedName>
        <fullName evidence="2">Uncharacterized protein</fullName>
    </submittedName>
</protein>
<feature type="non-terminal residue" evidence="2">
    <location>
        <position position="1"/>
    </location>
</feature>
<reference evidence="2" key="1">
    <citation type="journal article" date="2021" name="IMA Fungus">
        <title>Genomic characterization of three marine fungi, including Emericellopsis atlantica sp. nov. with signatures of a generalist lifestyle and marine biomass degradation.</title>
        <authorList>
            <person name="Hagestad O.C."/>
            <person name="Hou L."/>
            <person name="Andersen J.H."/>
            <person name="Hansen E.H."/>
            <person name="Altermark B."/>
            <person name="Li C."/>
            <person name="Kuhnert E."/>
            <person name="Cox R.J."/>
            <person name="Crous P.W."/>
            <person name="Spatafora J.W."/>
            <person name="Lail K."/>
            <person name="Amirebrahimi M."/>
            <person name="Lipzen A."/>
            <person name="Pangilinan J."/>
            <person name="Andreopoulos W."/>
            <person name="Hayes R.D."/>
            <person name="Ng V."/>
            <person name="Grigoriev I.V."/>
            <person name="Jackson S.A."/>
            <person name="Sutton T.D.S."/>
            <person name="Dobson A.D.W."/>
            <person name="Rama T."/>
        </authorList>
    </citation>
    <scope>NUCLEOTIDE SEQUENCE</scope>
    <source>
        <strain evidence="2">TRa018bII</strain>
    </source>
</reference>
<name>A0A9P8C7N3_9HELO</name>
<dbReference type="EMBL" id="MU251405">
    <property type="protein sequence ID" value="KAG9236520.1"/>
    <property type="molecule type" value="Genomic_DNA"/>
</dbReference>
<dbReference type="AlphaFoldDB" id="A0A9P8C7N3"/>
<sequence length="363" mass="39796">GKGTPQAILAFRVGETSAKDIYNSNLKAQRNRRNKSSHYDYHSDPPSDTRTLLSSHHKVASPPALLPYTTEDPTQSHHQAANFKMSIPNRCRLTTQPSPPSPPLPPRRNDPRAPHIAKVTHLKIHPSHHDPDYKHYLSIPLLDRHISVEVNWAPDKSPITSSPPSSSDLAQTSSPAQASSTDNGQEQGLLQGGGEGIRFEVNWLYYVGNINEQTRYHSVKVSKGILKGGMANAVACASKPNIGLEINTAVGVDLGANTEKVCVRWCYMEPVPALAVHPSGAGGGGGGGGDGEERVKWERVGAWMYANCNKWECPTKREILEWRGCGTRGKIDHDVREFYEQLARGEMASENEGEEDEGSDENE</sequence>
<feature type="compositionally biased region" description="Acidic residues" evidence="1">
    <location>
        <begin position="349"/>
        <end position="363"/>
    </location>
</feature>
<evidence type="ECO:0000313" key="3">
    <source>
        <dbReference type="Proteomes" id="UP000824998"/>
    </source>
</evidence>
<feature type="compositionally biased region" description="Low complexity" evidence="1">
    <location>
        <begin position="155"/>
        <end position="189"/>
    </location>
</feature>